<evidence type="ECO:0000313" key="4">
    <source>
        <dbReference type="Proteomes" id="UP000655751"/>
    </source>
</evidence>
<keyword evidence="4" id="KW-1185">Reference proteome</keyword>
<dbReference type="Pfam" id="PF12671">
    <property type="entry name" value="Amidase_6"/>
    <property type="match status" value="1"/>
</dbReference>
<reference evidence="3" key="1">
    <citation type="submission" date="2020-11" db="EMBL/GenBank/DDBJ databases">
        <title>Nocardia NEAU-351.nov., a novel actinomycete isolated from the cow dung.</title>
        <authorList>
            <person name="Zhang X."/>
        </authorList>
    </citation>
    <scope>NUCLEOTIDE SEQUENCE</scope>
    <source>
        <strain evidence="3">NEAU-351</strain>
    </source>
</reference>
<dbReference type="RefSeq" id="WP_196149597.1">
    <property type="nucleotide sequence ID" value="NZ_JADMLG010000004.1"/>
</dbReference>
<dbReference type="AlphaFoldDB" id="A0A931I9N8"/>
<proteinExistence type="predicted"/>
<dbReference type="InterPro" id="IPR024301">
    <property type="entry name" value="Amidase_6"/>
</dbReference>
<evidence type="ECO:0000256" key="1">
    <source>
        <dbReference type="SAM" id="SignalP"/>
    </source>
</evidence>
<evidence type="ECO:0000313" key="3">
    <source>
        <dbReference type="EMBL" id="MBH0777294.1"/>
    </source>
</evidence>
<dbReference type="PANTHER" id="PTHR40032">
    <property type="entry name" value="EXPORTED PROTEIN-RELATED"/>
    <property type="match status" value="1"/>
</dbReference>
<comment type="caution">
    <text evidence="3">The sequence shown here is derived from an EMBL/GenBank/DDBJ whole genome shotgun (WGS) entry which is preliminary data.</text>
</comment>
<sequence length="219" mass="23883">MISIKVGRSAMRRWIVLLVVVSSATLVGSQGTANAGPAYDGAAAARWALGHAQDQQPDIAGCTWFASQALWAGGMPKDETWNDKTISGLMVHGVAGSRAATLADELYRYLLFHTQTLPIPLAGPHAQSGQDRFATNAVPEARLGDLIAYDWDGDDVIDHMSVVTHIGKNNYPDVSEWGTAKDGRRSDYVYRGWTWSENDKNWLRVKNPHVIATLLVVAP</sequence>
<organism evidence="3 4">
    <name type="scientific">Nocardia bovistercoris</name>
    <dbReference type="NCBI Taxonomy" id="2785916"/>
    <lineage>
        <taxon>Bacteria</taxon>
        <taxon>Bacillati</taxon>
        <taxon>Actinomycetota</taxon>
        <taxon>Actinomycetes</taxon>
        <taxon>Mycobacteriales</taxon>
        <taxon>Nocardiaceae</taxon>
        <taxon>Nocardia</taxon>
    </lineage>
</organism>
<dbReference type="Proteomes" id="UP000655751">
    <property type="component" value="Unassembled WGS sequence"/>
</dbReference>
<feature type="signal peptide" evidence="1">
    <location>
        <begin position="1"/>
        <end position="35"/>
    </location>
</feature>
<evidence type="ECO:0000259" key="2">
    <source>
        <dbReference type="Pfam" id="PF12671"/>
    </source>
</evidence>
<gene>
    <name evidence="3" type="ORF">IT779_13490</name>
</gene>
<keyword evidence="1" id="KW-0732">Signal</keyword>
<accession>A0A931I9N8</accession>
<feature type="domain" description="Putative amidase" evidence="2">
    <location>
        <begin position="59"/>
        <end position="193"/>
    </location>
</feature>
<dbReference type="EMBL" id="JADMLG010000004">
    <property type="protein sequence ID" value="MBH0777294.1"/>
    <property type="molecule type" value="Genomic_DNA"/>
</dbReference>
<dbReference type="PANTHER" id="PTHR40032:SF1">
    <property type="entry name" value="EXPORTED PROTEIN"/>
    <property type="match status" value="1"/>
</dbReference>
<name>A0A931I9N8_9NOCA</name>
<feature type="chain" id="PRO_5036827933" evidence="1">
    <location>
        <begin position="36"/>
        <end position="219"/>
    </location>
</feature>
<protein>
    <submittedName>
        <fullName evidence="3">Amidase domain-containing protein</fullName>
    </submittedName>
</protein>